<evidence type="ECO:0000256" key="1">
    <source>
        <dbReference type="ARBA" id="ARBA00022741"/>
    </source>
</evidence>
<dbReference type="PANTHER" id="PTHR27005:SF320">
    <property type="entry name" value="WALL-ASSOCIATED RECEPTOR KINASE 2-LIKE ISOFORM X1"/>
    <property type="match status" value="1"/>
</dbReference>
<dbReference type="GO" id="GO:0005524">
    <property type="term" value="F:ATP binding"/>
    <property type="evidence" value="ECO:0007669"/>
    <property type="project" value="UniProtKB-KW"/>
</dbReference>
<name>A0A3Q7HV68_SOLLC</name>
<dbReference type="PROSITE" id="PS50011">
    <property type="entry name" value="PROTEIN_KINASE_DOM"/>
    <property type="match status" value="1"/>
</dbReference>
<dbReference type="AlphaFoldDB" id="A0A3Q7HV68"/>
<dbReference type="InterPro" id="IPR000719">
    <property type="entry name" value="Prot_kinase_dom"/>
</dbReference>
<dbReference type="OMA" id="PWTNICT"/>
<dbReference type="PaxDb" id="4081-Solyc09g005190.1.1"/>
<feature type="domain" description="Protein kinase" evidence="3">
    <location>
        <begin position="1"/>
        <end position="111"/>
    </location>
</feature>
<dbReference type="EnsemblPlants" id="Solyc09g005190.2.1">
    <property type="protein sequence ID" value="Solyc09g005190.2.1"/>
    <property type="gene ID" value="Solyc09g005190.2"/>
</dbReference>
<evidence type="ECO:0000256" key="2">
    <source>
        <dbReference type="ARBA" id="ARBA00022840"/>
    </source>
</evidence>
<evidence type="ECO:0000313" key="5">
    <source>
        <dbReference type="Proteomes" id="UP000004994"/>
    </source>
</evidence>
<dbReference type="SUPFAM" id="SSF56112">
    <property type="entry name" value="Protein kinase-like (PK-like)"/>
    <property type="match status" value="1"/>
</dbReference>
<dbReference type="InterPro" id="IPR045274">
    <property type="entry name" value="WAK-like"/>
</dbReference>
<dbReference type="InParanoid" id="A0A3Q7HV68"/>
<dbReference type="Gramene" id="Solyc09g005190.2.1">
    <property type="protein sequence ID" value="Solyc09g005190.2.1"/>
    <property type="gene ID" value="Solyc09g005190.2"/>
</dbReference>
<reference evidence="4" key="2">
    <citation type="submission" date="2019-01" db="UniProtKB">
        <authorList>
            <consortium name="EnsemblPlants"/>
        </authorList>
    </citation>
    <scope>IDENTIFICATION</scope>
    <source>
        <strain evidence="4">cv. Heinz 1706</strain>
    </source>
</reference>
<reference evidence="4" key="1">
    <citation type="journal article" date="2012" name="Nature">
        <title>The tomato genome sequence provides insights into fleshy fruit evolution.</title>
        <authorList>
            <consortium name="Tomato Genome Consortium"/>
        </authorList>
    </citation>
    <scope>NUCLEOTIDE SEQUENCE [LARGE SCALE GENOMIC DNA]</scope>
    <source>
        <strain evidence="4">cv. Heinz 1706</strain>
    </source>
</reference>
<sequence>MIIGLVSLEQTHVATLVQGTLGYLDPEYLHTGPLTDRSDVDSFGVVLAELLTGMKPIFEGHKVVREGDIEQLQEIGELIKSCLHLYGEDRPTMKEVAMELESLRNFTSPWTNICTRT</sequence>
<keyword evidence="1" id="KW-0547">Nucleotide-binding</keyword>
<dbReference type="PANTHER" id="PTHR27005">
    <property type="entry name" value="WALL-ASSOCIATED RECEPTOR KINASE-LIKE 21"/>
    <property type="match status" value="1"/>
</dbReference>
<dbReference type="Pfam" id="PF00069">
    <property type="entry name" value="Pkinase"/>
    <property type="match status" value="1"/>
</dbReference>
<dbReference type="Gene3D" id="1.10.510.10">
    <property type="entry name" value="Transferase(Phosphotransferase) domain 1"/>
    <property type="match status" value="1"/>
</dbReference>
<dbReference type="Proteomes" id="UP000004994">
    <property type="component" value="Chromosome 9"/>
</dbReference>
<dbReference type="GO" id="GO:0007166">
    <property type="term" value="P:cell surface receptor signaling pathway"/>
    <property type="evidence" value="ECO:0007669"/>
    <property type="project" value="InterPro"/>
</dbReference>
<evidence type="ECO:0000259" key="3">
    <source>
        <dbReference type="PROSITE" id="PS50011"/>
    </source>
</evidence>
<protein>
    <recommendedName>
        <fullName evidence="3">Protein kinase domain-containing protein</fullName>
    </recommendedName>
</protein>
<accession>A0A3Q7HV68</accession>
<dbReference type="GO" id="GO:0004672">
    <property type="term" value="F:protein kinase activity"/>
    <property type="evidence" value="ECO:0007669"/>
    <property type="project" value="InterPro"/>
</dbReference>
<organism evidence="4">
    <name type="scientific">Solanum lycopersicum</name>
    <name type="common">Tomato</name>
    <name type="synonym">Lycopersicon esculentum</name>
    <dbReference type="NCBI Taxonomy" id="4081"/>
    <lineage>
        <taxon>Eukaryota</taxon>
        <taxon>Viridiplantae</taxon>
        <taxon>Streptophyta</taxon>
        <taxon>Embryophyta</taxon>
        <taxon>Tracheophyta</taxon>
        <taxon>Spermatophyta</taxon>
        <taxon>Magnoliopsida</taxon>
        <taxon>eudicotyledons</taxon>
        <taxon>Gunneridae</taxon>
        <taxon>Pentapetalae</taxon>
        <taxon>asterids</taxon>
        <taxon>lamiids</taxon>
        <taxon>Solanales</taxon>
        <taxon>Solanaceae</taxon>
        <taxon>Solanoideae</taxon>
        <taxon>Solaneae</taxon>
        <taxon>Solanum</taxon>
        <taxon>Solanum subgen. Lycopersicon</taxon>
    </lineage>
</organism>
<keyword evidence="2" id="KW-0067">ATP-binding</keyword>
<keyword evidence="5" id="KW-1185">Reference proteome</keyword>
<dbReference type="InterPro" id="IPR011009">
    <property type="entry name" value="Kinase-like_dom_sf"/>
</dbReference>
<proteinExistence type="predicted"/>
<evidence type="ECO:0000313" key="4">
    <source>
        <dbReference type="EnsemblPlants" id="Solyc09g005190.2.1"/>
    </source>
</evidence>